<comment type="similarity">
    <text evidence="1">Belongs to the Gfo/Idh/MocA family.</text>
</comment>
<dbReference type="Pfam" id="PF01408">
    <property type="entry name" value="GFO_IDH_MocA"/>
    <property type="match status" value="1"/>
</dbReference>
<evidence type="ECO:0000313" key="5">
    <source>
        <dbReference type="EMBL" id="QPL06026.1"/>
    </source>
</evidence>
<dbReference type="Pfam" id="PF22725">
    <property type="entry name" value="GFO_IDH_MocA_C3"/>
    <property type="match status" value="1"/>
</dbReference>
<dbReference type="InterPro" id="IPR000683">
    <property type="entry name" value="Gfo/Idh/MocA-like_OxRdtase_N"/>
</dbReference>
<gene>
    <name evidence="5" type="ORF">ID810_03525</name>
</gene>
<dbReference type="InterPro" id="IPR055170">
    <property type="entry name" value="GFO_IDH_MocA-like_dom"/>
</dbReference>
<dbReference type="KEGG" id="arep:ID810_03525"/>
<evidence type="ECO:0000256" key="1">
    <source>
        <dbReference type="ARBA" id="ARBA00010928"/>
    </source>
</evidence>
<dbReference type="SUPFAM" id="SSF51735">
    <property type="entry name" value="NAD(P)-binding Rossmann-fold domains"/>
    <property type="match status" value="1"/>
</dbReference>
<dbReference type="AlphaFoldDB" id="A0A7T0LM94"/>
<proteinExistence type="inferred from homology"/>
<protein>
    <submittedName>
        <fullName evidence="5">Gfo/Idh/MocA family oxidoreductase</fullName>
    </submittedName>
</protein>
<organism evidence="5 6">
    <name type="scientific">Actinomyces respiraculi</name>
    <dbReference type="NCBI Taxonomy" id="2744574"/>
    <lineage>
        <taxon>Bacteria</taxon>
        <taxon>Bacillati</taxon>
        <taxon>Actinomycetota</taxon>
        <taxon>Actinomycetes</taxon>
        <taxon>Actinomycetales</taxon>
        <taxon>Actinomycetaceae</taxon>
        <taxon>Actinomyces</taxon>
    </lineage>
</organism>
<sequence>MTPPKPLRTALIGAGRIGTHHANAIAHDLHTATLVAVVDPRTDAATTVAEQTGARPESETAAVLTDPQIDAVVITTPAALHRDLIIEAARAGKHIFTEKPITTELSEADECVAAAREADVILQVGFNRRFAPGFVAARAAVDDGRVGTPQLLRSLTRDPGPYGGDPARTPLWTIFLETLIHDFDTLRFLNPGSEVTEVTAHADALVRPDARDAGFLDTSVVHLRFDNGAFATAEASFSATYGYDVRGEVFGDGGMAVAGSGRTSDMEYYGPAGVSYDTSRADTDLLHGAYVAEFAAFVEASNGADVAIPTGEDGVKALEIARAAILSVQQSRTVALTEVAR</sequence>
<evidence type="ECO:0000313" key="6">
    <source>
        <dbReference type="Proteomes" id="UP000594637"/>
    </source>
</evidence>
<keyword evidence="2" id="KW-0560">Oxidoreductase</keyword>
<evidence type="ECO:0000259" key="3">
    <source>
        <dbReference type="Pfam" id="PF01408"/>
    </source>
</evidence>
<dbReference type="GO" id="GO:0000166">
    <property type="term" value="F:nucleotide binding"/>
    <property type="evidence" value="ECO:0007669"/>
    <property type="project" value="InterPro"/>
</dbReference>
<dbReference type="RefSeq" id="WP_166855136.1">
    <property type="nucleotide sequence ID" value="NZ_CP063989.1"/>
</dbReference>
<reference evidence="5 6" key="1">
    <citation type="submission" date="2020-11" db="EMBL/GenBank/DDBJ databases">
        <title>Actinomyces sp. ZJ750.</title>
        <authorList>
            <person name="Zhou J."/>
        </authorList>
    </citation>
    <scope>NUCLEOTIDE SEQUENCE [LARGE SCALE GENOMIC DNA]</scope>
    <source>
        <strain evidence="5 6">ZJ750</strain>
    </source>
</reference>
<feature type="domain" description="GFO/IDH/MocA-like oxidoreductase" evidence="4">
    <location>
        <begin position="134"/>
        <end position="256"/>
    </location>
</feature>
<keyword evidence="6" id="KW-1185">Reference proteome</keyword>
<dbReference type="PANTHER" id="PTHR42840">
    <property type="entry name" value="NAD(P)-BINDING ROSSMANN-FOLD SUPERFAMILY PROTEIN-RELATED"/>
    <property type="match status" value="1"/>
</dbReference>
<dbReference type="SUPFAM" id="SSF55347">
    <property type="entry name" value="Glyceraldehyde-3-phosphate dehydrogenase-like, C-terminal domain"/>
    <property type="match status" value="1"/>
</dbReference>
<dbReference type="Gene3D" id="3.30.360.10">
    <property type="entry name" value="Dihydrodipicolinate Reductase, domain 2"/>
    <property type="match status" value="1"/>
</dbReference>
<dbReference type="Proteomes" id="UP000594637">
    <property type="component" value="Chromosome"/>
</dbReference>
<name>A0A7T0LM94_9ACTO</name>
<dbReference type="InterPro" id="IPR036291">
    <property type="entry name" value="NAD(P)-bd_dom_sf"/>
</dbReference>
<evidence type="ECO:0000259" key="4">
    <source>
        <dbReference type="Pfam" id="PF22725"/>
    </source>
</evidence>
<dbReference type="Gene3D" id="3.40.50.720">
    <property type="entry name" value="NAD(P)-binding Rossmann-like Domain"/>
    <property type="match status" value="1"/>
</dbReference>
<feature type="domain" description="Gfo/Idh/MocA-like oxidoreductase N-terminal" evidence="3">
    <location>
        <begin position="7"/>
        <end position="126"/>
    </location>
</feature>
<dbReference type="EMBL" id="CP063989">
    <property type="protein sequence ID" value="QPL06026.1"/>
    <property type="molecule type" value="Genomic_DNA"/>
</dbReference>
<dbReference type="GO" id="GO:0016491">
    <property type="term" value="F:oxidoreductase activity"/>
    <property type="evidence" value="ECO:0007669"/>
    <property type="project" value="UniProtKB-KW"/>
</dbReference>
<accession>A0A7T0LM94</accession>
<evidence type="ECO:0000256" key="2">
    <source>
        <dbReference type="ARBA" id="ARBA00023002"/>
    </source>
</evidence>
<dbReference type="PANTHER" id="PTHR42840:SF3">
    <property type="entry name" value="BINDING ROSSMANN FOLD OXIDOREDUCTASE, PUTATIVE (AFU_ORTHOLOGUE AFUA_2G10240)-RELATED"/>
    <property type="match status" value="1"/>
</dbReference>